<dbReference type="GO" id="GO:0032259">
    <property type="term" value="P:methylation"/>
    <property type="evidence" value="ECO:0007669"/>
    <property type="project" value="UniProtKB-KW"/>
</dbReference>
<evidence type="ECO:0000313" key="6">
    <source>
        <dbReference type="Proteomes" id="UP000488299"/>
    </source>
</evidence>
<proteinExistence type="predicted"/>
<accession>A0A7J5U4N2</accession>
<comment type="caution">
    <text evidence="5">The sequence shown here is derived from an EMBL/GenBank/DDBJ whole genome shotgun (WGS) entry which is preliminary data.</text>
</comment>
<dbReference type="Proteomes" id="UP000488299">
    <property type="component" value="Unassembled WGS sequence"/>
</dbReference>
<keyword evidence="6" id="KW-1185">Reference proteome</keyword>
<gene>
    <name evidence="5" type="ORF">F5984_07245</name>
</gene>
<dbReference type="RefSeq" id="WP_152123580.1">
    <property type="nucleotide sequence ID" value="NZ_WELI01000002.1"/>
</dbReference>
<dbReference type="PANTHER" id="PTHR32183:SF6">
    <property type="entry name" value="CYSTEINE SULFINATE DESULFINASE_CYSTEINE DESULFURASE AND RELATED ENZYMES"/>
    <property type="match status" value="1"/>
</dbReference>
<keyword evidence="4" id="KW-0949">S-adenosyl-L-methionine</keyword>
<dbReference type="PROSITE" id="PS51585">
    <property type="entry name" value="SAM_MT_TPMT"/>
    <property type="match status" value="1"/>
</dbReference>
<keyword evidence="2 5" id="KW-0489">Methyltransferase</keyword>
<protein>
    <submittedName>
        <fullName evidence="5">Methyltransferase domain-containing protein</fullName>
    </submittedName>
</protein>
<organism evidence="5 6">
    <name type="scientific">Rudanella paleaurantiibacter</name>
    <dbReference type="NCBI Taxonomy" id="2614655"/>
    <lineage>
        <taxon>Bacteria</taxon>
        <taxon>Pseudomonadati</taxon>
        <taxon>Bacteroidota</taxon>
        <taxon>Cytophagia</taxon>
        <taxon>Cytophagales</taxon>
        <taxon>Cytophagaceae</taxon>
        <taxon>Rudanella</taxon>
    </lineage>
</organism>
<dbReference type="Pfam" id="PF05724">
    <property type="entry name" value="TPMT"/>
    <property type="match status" value="1"/>
</dbReference>
<keyword evidence="3 5" id="KW-0808">Transferase</keyword>
<name>A0A7J5U4N2_9BACT</name>
<keyword evidence="1" id="KW-0597">Phosphoprotein</keyword>
<dbReference type="CDD" id="cd02440">
    <property type="entry name" value="AdoMet_MTases"/>
    <property type="match status" value="1"/>
</dbReference>
<reference evidence="5 6" key="1">
    <citation type="submission" date="2019-10" db="EMBL/GenBank/DDBJ databases">
        <title>Rudanella paleaurantiibacter sp. nov., isolated from sludge.</title>
        <authorList>
            <person name="Xu S.Q."/>
        </authorList>
    </citation>
    <scope>NUCLEOTIDE SEQUENCE [LARGE SCALE GENOMIC DNA]</scope>
    <source>
        <strain evidence="5 6">HX-22-17</strain>
    </source>
</reference>
<evidence type="ECO:0000256" key="4">
    <source>
        <dbReference type="ARBA" id="ARBA00022691"/>
    </source>
</evidence>
<dbReference type="SUPFAM" id="SSF53335">
    <property type="entry name" value="S-adenosyl-L-methionine-dependent methyltransferases"/>
    <property type="match status" value="1"/>
</dbReference>
<evidence type="ECO:0000313" key="5">
    <source>
        <dbReference type="EMBL" id="KAB7732005.1"/>
    </source>
</evidence>
<evidence type="ECO:0000256" key="1">
    <source>
        <dbReference type="ARBA" id="ARBA00022553"/>
    </source>
</evidence>
<dbReference type="EMBL" id="WELI01000002">
    <property type="protein sequence ID" value="KAB7732005.1"/>
    <property type="molecule type" value="Genomic_DNA"/>
</dbReference>
<sequence length="190" mass="20855">MDATYWNTRYADGRTGWDLGQLSPPLKVIIDAVTDKQAAILIPGAGSGYEVDYLLQQGFTDVTVIDLAPLAIDRLRERVGTAPGLTTLVGNFFDHQGQYDLILEQTFFCALDPTLREAYAQHMRTLLKPGGRVAGVLFATTFPFEGPPFGGSVAEYRTLFEPNFGAVRLEPCLLSVKPRLGSEVWVELTA</sequence>
<dbReference type="Gene3D" id="3.40.50.150">
    <property type="entry name" value="Vaccinia Virus protein VP39"/>
    <property type="match status" value="1"/>
</dbReference>
<dbReference type="GO" id="GO:0008757">
    <property type="term" value="F:S-adenosylmethionine-dependent methyltransferase activity"/>
    <property type="evidence" value="ECO:0007669"/>
    <property type="project" value="InterPro"/>
</dbReference>
<dbReference type="InterPro" id="IPR008854">
    <property type="entry name" value="TPMT"/>
</dbReference>
<dbReference type="AlphaFoldDB" id="A0A7J5U4N2"/>
<evidence type="ECO:0000256" key="3">
    <source>
        <dbReference type="ARBA" id="ARBA00022679"/>
    </source>
</evidence>
<dbReference type="InterPro" id="IPR029063">
    <property type="entry name" value="SAM-dependent_MTases_sf"/>
</dbReference>
<evidence type="ECO:0000256" key="2">
    <source>
        <dbReference type="ARBA" id="ARBA00022603"/>
    </source>
</evidence>
<dbReference type="PANTHER" id="PTHR32183">
    <property type="match status" value="1"/>
</dbReference>